<dbReference type="RefSeq" id="WP_068495024.1">
    <property type="nucleotide sequence ID" value="NZ_LWQT01000088.1"/>
</dbReference>
<gene>
    <name evidence="1" type="ORF">A6A04_06500</name>
</gene>
<dbReference type="AlphaFoldDB" id="A0A178MDX4"/>
<organism evidence="1 2">
    <name type="scientific">Paramagnetospirillum marisnigri</name>
    <dbReference type="NCBI Taxonomy" id="1285242"/>
    <lineage>
        <taxon>Bacteria</taxon>
        <taxon>Pseudomonadati</taxon>
        <taxon>Pseudomonadota</taxon>
        <taxon>Alphaproteobacteria</taxon>
        <taxon>Rhodospirillales</taxon>
        <taxon>Magnetospirillaceae</taxon>
        <taxon>Paramagnetospirillum</taxon>
    </lineage>
</organism>
<name>A0A178MDX4_9PROT</name>
<dbReference type="Proteomes" id="UP000078428">
    <property type="component" value="Unassembled WGS sequence"/>
</dbReference>
<dbReference type="Pfam" id="PF10984">
    <property type="entry name" value="DUF2794"/>
    <property type="match status" value="1"/>
</dbReference>
<reference evidence="1 2" key="1">
    <citation type="submission" date="2016-04" db="EMBL/GenBank/DDBJ databases">
        <title>Draft genome sequence of freshwater magnetotactic bacteria Magnetospirillum marisnigri SP-1 and Magnetospirillum moscoviense BB-1.</title>
        <authorList>
            <person name="Koziaeva V."/>
            <person name="Dziuba M.V."/>
            <person name="Ivanov T.M."/>
            <person name="Kuznetsov B."/>
            <person name="Grouzdev D.S."/>
        </authorList>
    </citation>
    <scope>NUCLEOTIDE SEQUENCE [LARGE SCALE GENOMIC DNA]</scope>
    <source>
        <strain evidence="1 2">SP-1</strain>
    </source>
</reference>
<evidence type="ECO:0000313" key="1">
    <source>
        <dbReference type="EMBL" id="OAN46743.1"/>
    </source>
</evidence>
<evidence type="ECO:0000313" key="2">
    <source>
        <dbReference type="Proteomes" id="UP000078428"/>
    </source>
</evidence>
<keyword evidence="2" id="KW-1185">Reference proteome</keyword>
<protein>
    <recommendedName>
        <fullName evidence="3">DUF2794 domain-containing protein</fullName>
    </recommendedName>
</protein>
<comment type="caution">
    <text evidence="1">The sequence shown here is derived from an EMBL/GenBank/DDBJ whole genome shotgun (WGS) entry which is preliminary data.</text>
</comment>
<evidence type="ECO:0008006" key="3">
    <source>
        <dbReference type="Google" id="ProtNLM"/>
    </source>
</evidence>
<accession>A0A178MDX4</accession>
<dbReference type="InterPro" id="IPR021252">
    <property type="entry name" value="DUF2794"/>
</dbReference>
<proteinExistence type="predicted"/>
<dbReference type="STRING" id="1285242.A6A04_06500"/>
<dbReference type="OrthoDB" id="7159482at2"/>
<sequence>MSTLVRMAEYKAKPGFVRFEKSELSQILALYAGRVANGDWRDYAIDIGPDEAAFSVYRHTLERPLFTIAKDRRRKGWVVRSGGRELARADRLADILPALGGKPRGV</sequence>
<dbReference type="EMBL" id="LWQT01000088">
    <property type="protein sequence ID" value="OAN46743.1"/>
    <property type="molecule type" value="Genomic_DNA"/>
</dbReference>